<sequence length="1083" mass="121083">MSNSMAFASASKITSSVGDDTTCYDVFLSFRFEDTDNDEIDRDEELKPEIERAIKASKGFNNCLVTELCFFHMQEETLKIEVKTVAKSTHDNVERWKVALTEVANLTGCVLSGPETKFLKEIVDTIYKELDCKEVHLPPNLTRMDTRYEEITSWLSQSNLEYLAICGMGGSGKTTLANSKSSDLKTDALQDMDKLKLLQLNFVELIGSHENFSEDLRWLCWKSDAHAFGVVLLEGVCSNGREMFAHGSKQRPTMAGVVLSLESILMLQVDFNKGGKTIFDRMVDMLPLNAGVRALMNLRPKMHESTGKMPSTRHPWRLDTAKNLDQNHQRRWIDKETFTDLPNAYQEGQQQLPKVMLPVSPKVTETSFLAPDKICQRFSPDDIRSATQNFDDSLVVGRGGFGKVYKGSIGDTVVAIKISNSMSNQGAVEFQAEVEMLSRIRHCNLVSLIGYSYKGKEMALVYEYMPQGTLEDHLYKDGSRLSWLQLLKICKGAARGLDYLHTGTGTQHGIIHRDVKSSNVLLDMNFAAKISDFGIAKIGPTNQTRTHVSTLVKGTFGYMDPRYVYTGNLTTKSDVYSFGVLLLEVLCGRPAVDTRLDEEQMGLAPWAQDCIKKGKLNNIIDSRLRGQISSNCLKDFARIACRCLDNNPNQRPTMADIIGKLDVILSLQERLDSSVTEGKLIDKVQWFFGAKVESKASNLMASRPSGSEGEPNGKESNKVKNAIIKTGKAKVDYGQKDHVIETSDTEGTSEPSDKSGKVTSSLVAPSSESGLSGTDRNLKAFSYNVIKMATRNFRPDKVLGEGNIGLVFKGWFDEESLEATKAGTGTVFAVKALKKESPQNDKEWLAGINHLSMLNHPNLVRLIGYCLEDNQRLLVYDFIPRGSLAHHLFRRAPDIAPLPWKLRTKIVLGAAKGLAYIHNKEPKMMCFDINSHCILVDSDYNAKLSNRLWGMHEPLAPEYHGNVLCVDEMDDVDVPTGCSTPREEIYNFGVVLLEVFTGEQIFHHDRPPSCERVQVNHYRPLLDNKEEIKRIIDDGVRFNLTDRLDGEYATSVAVRFAMIAKRCLSNWTTADKVVQALEALQDI</sequence>
<evidence type="ECO:0000256" key="3">
    <source>
        <dbReference type="ARBA" id="ARBA00012513"/>
    </source>
</evidence>
<reference evidence="13" key="1">
    <citation type="submission" date="2023-03" db="EMBL/GenBank/DDBJ databases">
        <title>Chromosome-scale reference genome and RAD-based genetic map of yellow starthistle (Centaurea solstitialis) reveal putative structural variation and QTLs associated with invader traits.</title>
        <authorList>
            <person name="Reatini B."/>
            <person name="Cang F.A."/>
            <person name="Jiang Q."/>
            <person name="Mckibben M.T.W."/>
            <person name="Barker M.S."/>
            <person name="Rieseberg L.H."/>
            <person name="Dlugosch K.M."/>
        </authorList>
    </citation>
    <scope>NUCLEOTIDE SEQUENCE</scope>
    <source>
        <strain evidence="13">CAN-66</strain>
        <tissue evidence="13">Leaf</tissue>
    </source>
</reference>
<comment type="subcellular location">
    <subcellularLocation>
        <location evidence="1">Cell membrane</location>
    </subcellularLocation>
</comment>
<evidence type="ECO:0000259" key="12">
    <source>
        <dbReference type="PROSITE" id="PS50011"/>
    </source>
</evidence>
<keyword evidence="4" id="KW-1003">Cell membrane</keyword>
<dbReference type="PANTHER" id="PTHR45621">
    <property type="entry name" value="OS01G0588500 PROTEIN-RELATED"/>
    <property type="match status" value="1"/>
</dbReference>
<dbReference type="SUPFAM" id="SSF56112">
    <property type="entry name" value="Protein kinase-like (PK-like)"/>
    <property type="match status" value="2"/>
</dbReference>
<organism evidence="13 14">
    <name type="scientific">Centaurea solstitialis</name>
    <name type="common">yellow star-thistle</name>
    <dbReference type="NCBI Taxonomy" id="347529"/>
    <lineage>
        <taxon>Eukaryota</taxon>
        <taxon>Viridiplantae</taxon>
        <taxon>Streptophyta</taxon>
        <taxon>Embryophyta</taxon>
        <taxon>Tracheophyta</taxon>
        <taxon>Spermatophyta</taxon>
        <taxon>Magnoliopsida</taxon>
        <taxon>eudicotyledons</taxon>
        <taxon>Gunneridae</taxon>
        <taxon>Pentapetalae</taxon>
        <taxon>asterids</taxon>
        <taxon>campanulids</taxon>
        <taxon>Asterales</taxon>
        <taxon>Asteraceae</taxon>
        <taxon>Carduoideae</taxon>
        <taxon>Cardueae</taxon>
        <taxon>Centaureinae</taxon>
        <taxon>Centaurea</taxon>
    </lineage>
</organism>
<dbReference type="InterPro" id="IPR027417">
    <property type="entry name" value="P-loop_NTPase"/>
</dbReference>
<feature type="binding site" evidence="10">
    <location>
        <position position="417"/>
    </location>
    <ligand>
        <name>ATP</name>
        <dbReference type="ChEBI" id="CHEBI:30616"/>
    </ligand>
</feature>
<dbReference type="InterPro" id="IPR050823">
    <property type="entry name" value="Plant_Ser_Thr_Prot_Kinase"/>
</dbReference>
<dbReference type="CDD" id="cd14066">
    <property type="entry name" value="STKc_IRAK"/>
    <property type="match status" value="1"/>
</dbReference>
<evidence type="ECO:0000256" key="10">
    <source>
        <dbReference type="PROSITE-ProRule" id="PRU10141"/>
    </source>
</evidence>
<dbReference type="SMART" id="SM00220">
    <property type="entry name" value="S_TKc"/>
    <property type="match status" value="1"/>
</dbReference>
<evidence type="ECO:0000256" key="11">
    <source>
        <dbReference type="SAM" id="MobiDB-lite"/>
    </source>
</evidence>
<evidence type="ECO:0000256" key="8">
    <source>
        <dbReference type="ARBA" id="ARBA00022777"/>
    </source>
</evidence>
<evidence type="ECO:0000256" key="2">
    <source>
        <dbReference type="ARBA" id="ARBA00008171"/>
    </source>
</evidence>
<dbReference type="PROSITE" id="PS00108">
    <property type="entry name" value="PROTEIN_KINASE_ST"/>
    <property type="match status" value="1"/>
</dbReference>
<evidence type="ECO:0000313" key="13">
    <source>
        <dbReference type="EMBL" id="KAJ9550871.1"/>
    </source>
</evidence>
<dbReference type="Gene3D" id="3.30.200.20">
    <property type="entry name" value="Phosphorylase Kinase, domain 1"/>
    <property type="match status" value="2"/>
</dbReference>
<name>A0AA38T972_9ASTR</name>
<evidence type="ECO:0000256" key="5">
    <source>
        <dbReference type="ARBA" id="ARBA00022527"/>
    </source>
</evidence>
<dbReference type="FunFam" id="1.10.510.10:FF:000084">
    <property type="entry name" value="Wall-associated receptor kinase 2"/>
    <property type="match status" value="1"/>
</dbReference>
<dbReference type="InterPro" id="IPR000719">
    <property type="entry name" value="Prot_kinase_dom"/>
</dbReference>
<evidence type="ECO:0000256" key="9">
    <source>
        <dbReference type="ARBA" id="ARBA00022840"/>
    </source>
</evidence>
<dbReference type="PROSITE" id="PS00107">
    <property type="entry name" value="PROTEIN_KINASE_ATP"/>
    <property type="match status" value="1"/>
</dbReference>
<proteinExistence type="inferred from homology"/>
<feature type="domain" description="Protein kinase" evidence="12">
    <location>
        <begin position="390"/>
        <end position="665"/>
    </location>
</feature>
<protein>
    <recommendedName>
        <fullName evidence="3">non-specific serine/threonine protein kinase</fullName>
        <ecNumber evidence="3">2.7.11.1</ecNumber>
    </recommendedName>
</protein>
<evidence type="ECO:0000256" key="4">
    <source>
        <dbReference type="ARBA" id="ARBA00022475"/>
    </source>
</evidence>
<feature type="region of interest" description="Disordered" evidence="11">
    <location>
        <begin position="735"/>
        <end position="771"/>
    </location>
</feature>
<keyword evidence="6" id="KW-0808">Transferase</keyword>
<dbReference type="FunFam" id="3.30.200.20:FF:000039">
    <property type="entry name" value="receptor-like protein kinase FERONIA"/>
    <property type="match status" value="1"/>
</dbReference>
<dbReference type="EC" id="2.7.11.1" evidence="3"/>
<comment type="similarity">
    <text evidence="2">Belongs to the protein kinase superfamily. TKL Ser/Thr protein kinase family. ROCO subfamily.</text>
</comment>
<dbReference type="Gene3D" id="1.10.510.10">
    <property type="entry name" value="Transferase(Phosphotransferase) domain 1"/>
    <property type="match status" value="2"/>
</dbReference>
<feature type="domain" description="Protein kinase" evidence="12">
    <location>
        <begin position="793"/>
        <end position="1056"/>
    </location>
</feature>
<feature type="region of interest" description="Disordered" evidence="11">
    <location>
        <begin position="698"/>
        <end position="718"/>
    </location>
</feature>
<dbReference type="InterPro" id="IPR008271">
    <property type="entry name" value="Ser/Thr_kinase_AS"/>
</dbReference>
<keyword evidence="9 10" id="KW-0067">ATP-binding</keyword>
<dbReference type="GO" id="GO:0004674">
    <property type="term" value="F:protein serine/threonine kinase activity"/>
    <property type="evidence" value="ECO:0007669"/>
    <property type="project" value="UniProtKB-KW"/>
</dbReference>
<dbReference type="SUPFAM" id="SSF52540">
    <property type="entry name" value="P-loop containing nucleoside triphosphate hydrolases"/>
    <property type="match status" value="1"/>
</dbReference>
<dbReference type="InterPro" id="IPR001245">
    <property type="entry name" value="Ser-Thr/Tyr_kinase_cat_dom"/>
</dbReference>
<keyword evidence="7 10" id="KW-0547">Nucleotide-binding</keyword>
<keyword evidence="4" id="KW-0472">Membrane</keyword>
<dbReference type="GO" id="GO:0005886">
    <property type="term" value="C:plasma membrane"/>
    <property type="evidence" value="ECO:0007669"/>
    <property type="project" value="UniProtKB-SubCell"/>
</dbReference>
<evidence type="ECO:0000256" key="1">
    <source>
        <dbReference type="ARBA" id="ARBA00004236"/>
    </source>
</evidence>
<evidence type="ECO:0000256" key="7">
    <source>
        <dbReference type="ARBA" id="ARBA00022741"/>
    </source>
</evidence>
<dbReference type="Gene3D" id="3.40.50.300">
    <property type="entry name" value="P-loop containing nucleotide triphosphate hydrolases"/>
    <property type="match status" value="1"/>
</dbReference>
<dbReference type="Gene3D" id="3.40.50.10140">
    <property type="entry name" value="Toll/interleukin-1 receptor homology (TIR) domain"/>
    <property type="match status" value="1"/>
</dbReference>
<dbReference type="InterPro" id="IPR011009">
    <property type="entry name" value="Kinase-like_dom_sf"/>
</dbReference>
<dbReference type="FunFam" id="3.30.200.20:FF:000228">
    <property type="entry name" value="Serine/threonine-protein kinase BIK1"/>
    <property type="match status" value="1"/>
</dbReference>
<evidence type="ECO:0000256" key="6">
    <source>
        <dbReference type="ARBA" id="ARBA00022679"/>
    </source>
</evidence>
<dbReference type="InterPro" id="IPR017441">
    <property type="entry name" value="Protein_kinase_ATP_BS"/>
</dbReference>
<dbReference type="Pfam" id="PF07714">
    <property type="entry name" value="PK_Tyr_Ser-Thr"/>
    <property type="match status" value="2"/>
</dbReference>
<dbReference type="PROSITE" id="PS50011">
    <property type="entry name" value="PROTEIN_KINASE_DOM"/>
    <property type="match status" value="2"/>
</dbReference>
<feature type="compositionally biased region" description="Polar residues" evidence="11">
    <location>
        <begin position="757"/>
        <end position="771"/>
    </location>
</feature>
<dbReference type="Proteomes" id="UP001172457">
    <property type="component" value="Chromosome 4"/>
</dbReference>
<gene>
    <name evidence="13" type="ORF">OSB04_014916</name>
</gene>
<dbReference type="AlphaFoldDB" id="A0AA38T972"/>
<dbReference type="GO" id="GO:0005524">
    <property type="term" value="F:ATP binding"/>
    <property type="evidence" value="ECO:0007669"/>
    <property type="project" value="UniProtKB-UniRule"/>
</dbReference>
<comment type="caution">
    <text evidence="13">The sequence shown here is derived from an EMBL/GenBank/DDBJ whole genome shotgun (WGS) entry which is preliminary data.</text>
</comment>
<keyword evidence="8" id="KW-0418">Kinase</keyword>
<keyword evidence="5" id="KW-0723">Serine/threonine-protein kinase</keyword>
<keyword evidence="14" id="KW-1185">Reference proteome</keyword>
<evidence type="ECO:0000313" key="14">
    <source>
        <dbReference type="Proteomes" id="UP001172457"/>
    </source>
</evidence>
<dbReference type="EMBL" id="JARYMX010000004">
    <property type="protein sequence ID" value="KAJ9550871.1"/>
    <property type="molecule type" value="Genomic_DNA"/>
</dbReference>
<accession>A0AA38T972</accession>
<dbReference type="InterPro" id="IPR035897">
    <property type="entry name" value="Toll_tir_struct_dom_sf"/>
</dbReference>